<keyword evidence="2" id="KW-1185">Reference proteome</keyword>
<dbReference type="Proteomes" id="UP000481109">
    <property type="component" value="Unassembled WGS sequence"/>
</dbReference>
<dbReference type="AlphaFoldDB" id="A0A6G4XFE7"/>
<name>A0A6G4XFE7_9ACTN</name>
<comment type="caution">
    <text evidence="1">The sequence shown here is derived from an EMBL/GenBank/DDBJ whole genome shotgun (WGS) entry which is preliminary data.</text>
</comment>
<gene>
    <name evidence="1" type="ORF">G6045_07095</name>
</gene>
<sequence length="157" mass="17505">MSAGGAVCELRKSADGWWWAGDHRWPRRDLLRVPFPHPDDYAAADDALDRCEPRAEEYADAAAFDRAWRAWDAECEEFEDRKTAGAVIAQEHGCGFATLLAITGPLAGTMWWDGRATCDLILPLSLDHAGGARPVTFDEWLPRDSWDLLPPGWGRPV</sequence>
<protein>
    <submittedName>
        <fullName evidence="1">SMI1/KNR4 family protein</fullName>
    </submittedName>
</protein>
<reference evidence="1 2" key="1">
    <citation type="submission" date="2020-02" db="EMBL/GenBank/DDBJ databases">
        <title>Whole-genome analyses of novel actinobacteria.</title>
        <authorList>
            <person name="Sahin N."/>
            <person name="Tokatli A."/>
        </authorList>
    </citation>
    <scope>NUCLEOTIDE SEQUENCE [LARGE SCALE GENOMIC DNA]</scope>
    <source>
        <strain evidence="1 2">YC504</strain>
    </source>
</reference>
<dbReference type="EMBL" id="JAAKZW010000014">
    <property type="protein sequence ID" value="NGO75444.1"/>
    <property type="molecule type" value="Genomic_DNA"/>
</dbReference>
<evidence type="ECO:0000313" key="1">
    <source>
        <dbReference type="EMBL" id="NGO75444.1"/>
    </source>
</evidence>
<evidence type="ECO:0000313" key="2">
    <source>
        <dbReference type="Proteomes" id="UP000481109"/>
    </source>
</evidence>
<proteinExistence type="predicted"/>
<accession>A0A6G4XFE7</accession>
<organism evidence="1 2">
    <name type="scientific">Streptomyces mesophilus</name>
    <dbReference type="NCBI Taxonomy" id="1775132"/>
    <lineage>
        <taxon>Bacteria</taxon>
        <taxon>Bacillati</taxon>
        <taxon>Actinomycetota</taxon>
        <taxon>Actinomycetes</taxon>
        <taxon>Kitasatosporales</taxon>
        <taxon>Streptomycetaceae</taxon>
        <taxon>Streptomyces</taxon>
    </lineage>
</organism>